<dbReference type="SUPFAM" id="SSF48452">
    <property type="entry name" value="TPR-like"/>
    <property type="match status" value="1"/>
</dbReference>
<proteinExistence type="predicted"/>
<evidence type="ECO:0000259" key="1">
    <source>
        <dbReference type="SMART" id="SM00954"/>
    </source>
</evidence>
<protein>
    <recommendedName>
        <fullName evidence="1">RelA/SpoT domain-containing protein</fullName>
    </recommendedName>
</protein>
<accession>A0A286G7T2</accession>
<evidence type="ECO:0000313" key="2">
    <source>
        <dbReference type="EMBL" id="SOD91610.1"/>
    </source>
</evidence>
<evidence type="ECO:0000313" key="3">
    <source>
        <dbReference type="Proteomes" id="UP000219621"/>
    </source>
</evidence>
<dbReference type="Gene3D" id="3.30.460.10">
    <property type="entry name" value="Beta Polymerase, domain 2"/>
    <property type="match status" value="1"/>
</dbReference>
<dbReference type="SMART" id="SM00954">
    <property type="entry name" value="RelA_SpoT"/>
    <property type="match status" value="1"/>
</dbReference>
<keyword evidence="3" id="KW-1185">Reference proteome</keyword>
<dbReference type="RefSeq" id="WP_176525024.1">
    <property type="nucleotide sequence ID" value="NZ_OCNJ01000002.1"/>
</dbReference>
<dbReference type="InterPro" id="IPR007685">
    <property type="entry name" value="RelA_SpoT"/>
</dbReference>
<reference evidence="2 3" key="1">
    <citation type="submission" date="2017-09" db="EMBL/GenBank/DDBJ databases">
        <authorList>
            <person name="Ehlers B."/>
            <person name="Leendertz F.H."/>
        </authorList>
    </citation>
    <scope>NUCLEOTIDE SEQUENCE [LARGE SCALE GENOMIC DNA]</scope>
    <source>
        <strain evidence="2 3">USBA 140</strain>
    </source>
</reference>
<dbReference type="SUPFAM" id="SSF81301">
    <property type="entry name" value="Nucleotidyltransferase"/>
    <property type="match status" value="1"/>
</dbReference>
<dbReference type="Proteomes" id="UP000219621">
    <property type="component" value="Unassembled WGS sequence"/>
</dbReference>
<dbReference type="GO" id="GO:0015969">
    <property type="term" value="P:guanosine tetraphosphate metabolic process"/>
    <property type="evidence" value="ECO:0007669"/>
    <property type="project" value="InterPro"/>
</dbReference>
<feature type="domain" description="RelA/SpoT" evidence="1">
    <location>
        <begin position="44"/>
        <end position="203"/>
    </location>
</feature>
<gene>
    <name evidence="2" type="ORF">SAMN05421508_10216</name>
</gene>
<name>A0A286G7T2_9PROT</name>
<dbReference type="CDD" id="cd05399">
    <property type="entry name" value="NT_Rel-Spo_like"/>
    <property type="match status" value="1"/>
</dbReference>
<dbReference type="InterPro" id="IPR011990">
    <property type="entry name" value="TPR-like_helical_dom_sf"/>
</dbReference>
<dbReference type="EMBL" id="OCNJ01000002">
    <property type="protein sequence ID" value="SOD91610.1"/>
    <property type="molecule type" value="Genomic_DNA"/>
</dbReference>
<dbReference type="AlphaFoldDB" id="A0A286G7T2"/>
<organism evidence="2 3">
    <name type="scientific">Caenispirillum bisanense</name>
    <dbReference type="NCBI Taxonomy" id="414052"/>
    <lineage>
        <taxon>Bacteria</taxon>
        <taxon>Pseudomonadati</taxon>
        <taxon>Pseudomonadota</taxon>
        <taxon>Alphaproteobacteria</taxon>
        <taxon>Rhodospirillales</taxon>
        <taxon>Novispirillaceae</taxon>
        <taxon>Caenispirillum</taxon>
    </lineage>
</organism>
<sequence length="598" mass="67981">MTEADQIKFEALSLLECLKEPHRKIVSTLEDDQRLRVVCYHMKDRLKRPNRIVEKVLERRRAGRPEYSVDHITDACGFRLIALFQSDVAAALRQLLHYVGDHADALFPTVREIRFYGSRPVSDPLSIELEVEKVVDECDLRQIYARETKASLYSSVHIVMDLNVADDNGVSRVVGIEFQVRSAFEEVWGEIDHKLRYGPNRGAIDSTSWDKHLNALKALTDGLIQYVEVIRGQAMAGADSGAPSNDTKPIETTDTVLSRLARIRGMPNAFAERLREAFKVRDTAKTLVKGAERIPHFKDGIKRFRMLLDEVEGGTSWMHAASRADVQELRYWLRLELAFCLMHGDGGGEESRQNLDEADQIYAGIEQELATDAVSRFRRAQVLRRKNRFGDSVDRYRAALAVIDSDPRIDQDHWIHAALHRHLGFALYMVAVEERKEPETNLKLAIECTSKALTMPMDVRDRQLCLNNLAYYCWEARERGYSDINIDEDDFRRHVADLRALVDQDPPFQAHTSYDTLCRCYNSLGERADAVAMAQRSRAILQEAVCARAGVPEDTPPLRITGYAHTYLSADEMDAWLYAMEVLAPPVSPLVPSTPNPR</sequence>
<dbReference type="InterPro" id="IPR043519">
    <property type="entry name" value="NT_sf"/>
</dbReference>
<dbReference type="PANTHER" id="PTHR41773:SF1">
    <property type="entry name" value="RELA_SPOT DOMAIN-CONTAINING PROTEIN"/>
    <property type="match status" value="1"/>
</dbReference>
<dbReference type="PANTHER" id="PTHR41773">
    <property type="entry name" value="GTP PYROPHOSPHATASE-RELATED"/>
    <property type="match status" value="1"/>
</dbReference>
<dbReference type="Pfam" id="PF04607">
    <property type="entry name" value="RelA_SpoT"/>
    <property type="match status" value="1"/>
</dbReference>
<dbReference type="Gene3D" id="1.25.40.10">
    <property type="entry name" value="Tetratricopeptide repeat domain"/>
    <property type="match status" value="1"/>
</dbReference>